<dbReference type="InParanoid" id="A0A163APW0"/>
<dbReference type="OrthoDB" id="2393255at2759"/>
<dbReference type="AlphaFoldDB" id="A0A163APW0"/>
<feature type="compositionally biased region" description="Basic residues" evidence="1">
    <location>
        <begin position="155"/>
        <end position="164"/>
    </location>
</feature>
<feature type="region of interest" description="Disordered" evidence="1">
    <location>
        <begin position="502"/>
        <end position="540"/>
    </location>
</feature>
<feature type="region of interest" description="Disordered" evidence="1">
    <location>
        <begin position="77"/>
        <end position="172"/>
    </location>
</feature>
<protein>
    <submittedName>
        <fullName evidence="2">Uncharacterized protein</fullName>
    </submittedName>
</protein>
<name>A0A163APW0_PHYB8</name>
<feature type="compositionally biased region" description="Basic residues" evidence="1">
    <location>
        <begin position="81"/>
        <end position="91"/>
    </location>
</feature>
<dbReference type="VEuPathDB" id="FungiDB:PHYBLDRAFT_78879"/>
<evidence type="ECO:0000256" key="1">
    <source>
        <dbReference type="SAM" id="MobiDB-lite"/>
    </source>
</evidence>
<organism evidence="2 3">
    <name type="scientific">Phycomyces blakesleeanus (strain ATCC 8743b / DSM 1359 / FGSC 10004 / NBRC 33097 / NRRL 1555)</name>
    <dbReference type="NCBI Taxonomy" id="763407"/>
    <lineage>
        <taxon>Eukaryota</taxon>
        <taxon>Fungi</taxon>
        <taxon>Fungi incertae sedis</taxon>
        <taxon>Mucoromycota</taxon>
        <taxon>Mucoromycotina</taxon>
        <taxon>Mucoromycetes</taxon>
        <taxon>Mucorales</taxon>
        <taxon>Phycomycetaceae</taxon>
        <taxon>Phycomyces</taxon>
    </lineage>
</organism>
<accession>A0A163APW0</accession>
<feature type="compositionally biased region" description="Polar residues" evidence="1">
    <location>
        <begin position="330"/>
        <end position="340"/>
    </location>
</feature>
<dbReference type="RefSeq" id="XP_018293021.1">
    <property type="nucleotide sequence ID" value="XM_018443396.1"/>
</dbReference>
<proteinExistence type="predicted"/>
<reference evidence="3" key="1">
    <citation type="submission" date="2015-06" db="EMBL/GenBank/DDBJ databases">
        <title>Expansion of signal transduction pathways in fungi by whole-genome duplication.</title>
        <authorList>
            <consortium name="DOE Joint Genome Institute"/>
            <person name="Corrochano L.M."/>
            <person name="Kuo A."/>
            <person name="Marcet-Houben M."/>
            <person name="Polaino S."/>
            <person name="Salamov A."/>
            <person name="Villalobos J.M."/>
            <person name="Alvarez M.I."/>
            <person name="Avalos J."/>
            <person name="Benito E.P."/>
            <person name="Benoit I."/>
            <person name="Burger G."/>
            <person name="Camino L.P."/>
            <person name="Canovas D."/>
            <person name="Cerda-Olmedo E."/>
            <person name="Cheng J.-F."/>
            <person name="Dominguez A."/>
            <person name="Elias M."/>
            <person name="Eslava A.P."/>
            <person name="Glaser F."/>
            <person name="Grimwood J."/>
            <person name="Gutierrez G."/>
            <person name="Heitman J."/>
            <person name="Henrissat B."/>
            <person name="Iturriaga E.A."/>
            <person name="Lang B.F."/>
            <person name="Lavin J.L."/>
            <person name="Lee S."/>
            <person name="Li W."/>
            <person name="Lindquist E."/>
            <person name="Lopez-Garcia S."/>
            <person name="Luque E.M."/>
            <person name="Marcos A.T."/>
            <person name="Martin J."/>
            <person name="McCluskey K."/>
            <person name="Medina H.R."/>
            <person name="Miralles-Duran A."/>
            <person name="Miyazaki A."/>
            <person name="Munoz-Torres E."/>
            <person name="Oguiza J.A."/>
            <person name="Ohm R."/>
            <person name="Olmedo M."/>
            <person name="Orejas M."/>
            <person name="Ortiz-Castellanos L."/>
            <person name="Pisabarro A.G."/>
            <person name="Rodriguez-Romero J."/>
            <person name="Ruiz-Herrera J."/>
            <person name="Ruiz-Vazquez R."/>
            <person name="Sanz C."/>
            <person name="Schackwitz W."/>
            <person name="Schmutz J."/>
            <person name="Shahriari M."/>
            <person name="Shelest E."/>
            <person name="Silva-Franco F."/>
            <person name="Soanes D."/>
            <person name="Syed K."/>
            <person name="Tagua V.G."/>
            <person name="Talbot N.J."/>
            <person name="Thon M."/>
            <person name="De vries R.P."/>
            <person name="Wiebenga A."/>
            <person name="Yadav J.S."/>
            <person name="Braun E.L."/>
            <person name="Baker S."/>
            <person name="Garre V."/>
            <person name="Horwitz B."/>
            <person name="Torres-Martinez S."/>
            <person name="Idnurm A."/>
            <person name="Herrera-Estrella A."/>
            <person name="Gabaldon T."/>
            <person name="Grigoriev I.V."/>
        </authorList>
    </citation>
    <scope>NUCLEOTIDE SEQUENCE [LARGE SCALE GENOMIC DNA]</scope>
    <source>
        <strain evidence="3">NRRL 1555(-)</strain>
    </source>
</reference>
<dbReference type="EMBL" id="KV440978">
    <property type="protein sequence ID" value="OAD74981.1"/>
    <property type="molecule type" value="Genomic_DNA"/>
</dbReference>
<dbReference type="GeneID" id="29004301"/>
<dbReference type="STRING" id="763407.A0A163APW0"/>
<feature type="compositionally biased region" description="Low complexity" evidence="1">
    <location>
        <begin position="341"/>
        <end position="355"/>
    </location>
</feature>
<feature type="compositionally biased region" description="Low complexity" evidence="1">
    <location>
        <begin position="376"/>
        <end position="392"/>
    </location>
</feature>
<sequence>MCKLNCQDFLQMPKKRLMVTEKISYQGGLLSIVELERTQVTRTTIEQFYYTRCPGPLFLTLHSQMYFHSSSSRHEQYASMRSKRLHSKSHHSLSSNTSGVDSGYTSSASGTPSPTTSEAHTEGHISRPSIDSPPSILSIVTESSLATDTTSATSPKKKLNRPKKAALPPRHPDLVYSCPRPLAFPFHNDGHFLPVAEADPRDVARITPSRALPSIKSGKASTIVSAPFDHQSSFGSIHYEVNDSRIDTASISSRSASILSSVQRGTVRSLRSLFQIPSTNEHECTTHPDRLPRLEIKRGTVQTLRDLFVKRQTTPVTPSYPHQDVHHATSKTPFVSQPGFSSSATTQSSNSTSASRRFKDLFNFRSSQKMTNPKPQTQAQAQTQTQTQTQTTPSKPPVSRSSAFAARNFWVGRTDNERSSKKTASVAPLPTTPHNYPKVPTTPPTANRPIEVQVPKQKKTIKSEIKKLFSRKESPAPVPAPTEAQIKPSVALPEAVATPAPRRSFFPTLKRDNSVAPRPQEPVKPKQVTAEPVQPQPTQAPLTVGRMWKSFKKLIGKKSSRVGVI</sequence>
<dbReference type="Proteomes" id="UP000077315">
    <property type="component" value="Unassembled WGS sequence"/>
</dbReference>
<feature type="region of interest" description="Disordered" evidence="1">
    <location>
        <begin position="312"/>
        <end position="448"/>
    </location>
</feature>
<feature type="compositionally biased region" description="Low complexity" evidence="1">
    <location>
        <begin position="126"/>
        <end position="154"/>
    </location>
</feature>
<feature type="compositionally biased region" description="Polar residues" evidence="1">
    <location>
        <begin position="364"/>
        <end position="375"/>
    </location>
</feature>
<gene>
    <name evidence="2" type="ORF">PHYBLDRAFT_78879</name>
</gene>
<feature type="compositionally biased region" description="Low complexity" evidence="1">
    <location>
        <begin position="102"/>
        <end position="117"/>
    </location>
</feature>
<evidence type="ECO:0000313" key="2">
    <source>
        <dbReference type="EMBL" id="OAD74981.1"/>
    </source>
</evidence>
<keyword evidence="3" id="KW-1185">Reference proteome</keyword>
<evidence type="ECO:0000313" key="3">
    <source>
        <dbReference type="Proteomes" id="UP000077315"/>
    </source>
</evidence>